<gene>
    <name evidence="2" type="ORF">LIER_30183</name>
</gene>
<dbReference type="AlphaFoldDB" id="A0AAV3RSN9"/>
<evidence type="ECO:0000313" key="2">
    <source>
        <dbReference type="EMBL" id="GAA0180981.1"/>
    </source>
</evidence>
<evidence type="ECO:0000313" key="3">
    <source>
        <dbReference type="Proteomes" id="UP001454036"/>
    </source>
</evidence>
<dbReference type="Proteomes" id="UP001454036">
    <property type="component" value="Unassembled WGS sequence"/>
</dbReference>
<evidence type="ECO:0000256" key="1">
    <source>
        <dbReference type="SAM" id="MobiDB-lite"/>
    </source>
</evidence>
<name>A0AAV3RSN9_LITER</name>
<feature type="region of interest" description="Disordered" evidence="1">
    <location>
        <begin position="53"/>
        <end position="83"/>
    </location>
</feature>
<protein>
    <submittedName>
        <fullName evidence="2">Uncharacterized protein</fullName>
    </submittedName>
</protein>
<accession>A0AAV3RSN9</accession>
<proteinExistence type="predicted"/>
<sequence length="304" mass="33638">MVRYREDAYFFLEAYNPHHFSKQLGFAPTILGFKSRSKDTILAFEGLRSAPLGPCKDKRPPRLPSPAVPSFSKPLKKDSLLEDDSVDRNPKYAKWGSTRRSGLVIMSSPDGHVTVTKDLSEIVLSSGDEAQTEVVDYEEPSDCMITEVVDIEASTDEAQTEVLDIGEPSDSMLTEVADAEVPVSPLPTGVQRIESILKDSLKVAWMDLCSFVEGKSHKTLLVEEEGIMASFEALTRFNRQNLLSQGEELKLFSSKARHVRDARHGVVPPMVHDKVMAIWAASTASSSKLQHEMEATGSIRTTLQ</sequence>
<reference evidence="2 3" key="1">
    <citation type="submission" date="2024-01" db="EMBL/GenBank/DDBJ databases">
        <title>The complete chloroplast genome sequence of Lithospermum erythrorhizon: insights into the phylogenetic relationship among Boraginaceae species and the maternal lineages of purple gromwells.</title>
        <authorList>
            <person name="Okada T."/>
            <person name="Watanabe K."/>
        </authorList>
    </citation>
    <scope>NUCLEOTIDE SEQUENCE [LARGE SCALE GENOMIC DNA]</scope>
</reference>
<dbReference type="EMBL" id="BAABME010010682">
    <property type="protein sequence ID" value="GAA0180981.1"/>
    <property type="molecule type" value="Genomic_DNA"/>
</dbReference>
<keyword evidence="3" id="KW-1185">Reference proteome</keyword>
<comment type="caution">
    <text evidence="2">The sequence shown here is derived from an EMBL/GenBank/DDBJ whole genome shotgun (WGS) entry which is preliminary data.</text>
</comment>
<organism evidence="2 3">
    <name type="scientific">Lithospermum erythrorhizon</name>
    <name type="common">Purple gromwell</name>
    <name type="synonym">Lithospermum officinale var. erythrorhizon</name>
    <dbReference type="NCBI Taxonomy" id="34254"/>
    <lineage>
        <taxon>Eukaryota</taxon>
        <taxon>Viridiplantae</taxon>
        <taxon>Streptophyta</taxon>
        <taxon>Embryophyta</taxon>
        <taxon>Tracheophyta</taxon>
        <taxon>Spermatophyta</taxon>
        <taxon>Magnoliopsida</taxon>
        <taxon>eudicotyledons</taxon>
        <taxon>Gunneridae</taxon>
        <taxon>Pentapetalae</taxon>
        <taxon>asterids</taxon>
        <taxon>lamiids</taxon>
        <taxon>Boraginales</taxon>
        <taxon>Boraginaceae</taxon>
        <taxon>Boraginoideae</taxon>
        <taxon>Lithospermeae</taxon>
        <taxon>Lithospermum</taxon>
    </lineage>
</organism>